<evidence type="ECO:0000256" key="1">
    <source>
        <dbReference type="SAM" id="Phobius"/>
    </source>
</evidence>
<dbReference type="OrthoDB" id="6241348at2"/>
<feature type="transmembrane region" description="Helical" evidence="1">
    <location>
        <begin position="52"/>
        <end position="78"/>
    </location>
</feature>
<dbReference type="KEGG" id="ilo:IL1559"/>
<dbReference type="RefSeq" id="WP_011234801.1">
    <property type="nucleotide sequence ID" value="NC_006512.1"/>
</dbReference>
<evidence type="ECO:0000313" key="3">
    <source>
        <dbReference type="Proteomes" id="UP000001171"/>
    </source>
</evidence>
<dbReference type="Pfam" id="PF07332">
    <property type="entry name" value="Phage_holin_3_6"/>
    <property type="match status" value="1"/>
</dbReference>
<dbReference type="HOGENOM" id="CLU_2012144_0_0_6"/>
<feature type="transmembrane region" description="Helical" evidence="1">
    <location>
        <begin position="84"/>
        <end position="104"/>
    </location>
</feature>
<dbReference type="DNASU" id="3173147"/>
<proteinExistence type="predicted"/>
<name>Q5QU81_IDILO</name>
<dbReference type="GeneID" id="41336735"/>
<gene>
    <name evidence="2" type="ordered locus">IL1559</name>
</gene>
<protein>
    <submittedName>
        <fullName evidence="2">Predicted membrane protein</fullName>
    </submittedName>
</protein>
<sequence length="123" mass="13298">MTAHKQPEANETESLLEQVQALESEVRGVVKTQLQLAGMETRRAGESFVRMVAFAVLAACLAFTAWAVLVTAAVIAIVNSSVMSLTTALVIVAVAHLAAAFYIVRYIKRRSRDLLFAETSSSL</sequence>
<dbReference type="eggNOG" id="ENOG5034B20">
    <property type="taxonomic scope" value="Bacteria"/>
</dbReference>
<dbReference type="Proteomes" id="UP000001171">
    <property type="component" value="Chromosome"/>
</dbReference>
<keyword evidence="1" id="KW-1133">Transmembrane helix</keyword>
<dbReference type="STRING" id="283942.IL1559"/>
<dbReference type="EMBL" id="AE017340">
    <property type="protein sequence ID" value="AAV82397.1"/>
    <property type="molecule type" value="Genomic_DNA"/>
</dbReference>
<keyword evidence="1" id="KW-0472">Membrane</keyword>
<keyword evidence="3" id="KW-1185">Reference proteome</keyword>
<accession>Q5QU81</accession>
<evidence type="ECO:0000313" key="2">
    <source>
        <dbReference type="EMBL" id="AAV82397.1"/>
    </source>
</evidence>
<keyword evidence="1" id="KW-0812">Transmembrane</keyword>
<dbReference type="AlphaFoldDB" id="Q5QU81"/>
<reference evidence="2 3" key="1">
    <citation type="journal article" date="2004" name="Proc. Natl. Acad. Sci. U.S.A.">
        <title>Genome sequence of the deep-sea gamma-proteobacterium Idiomarina loihiensis reveals amino acid fermentation as a source of carbon and energy.</title>
        <authorList>
            <person name="Hou S."/>
            <person name="Saw J.H."/>
            <person name="Lee K.S."/>
            <person name="Freitas T.A."/>
            <person name="Belisle C."/>
            <person name="Kawarabayasi Y."/>
            <person name="Donachie S.P."/>
            <person name="Pikina A."/>
            <person name="Galperin M.Y."/>
            <person name="Koonin E.V."/>
            <person name="Makarova K.S."/>
            <person name="Omelchenko M.V."/>
            <person name="Sorokin A."/>
            <person name="Wolf Y.I."/>
            <person name="Li Q.X."/>
            <person name="Keum Y.S."/>
            <person name="Campbell S."/>
            <person name="Denery J."/>
            <person name="Aizawa S."/>
            <person name="Shibata S."/>
            <person name="Malahoff A."/>
            <person name="Alam M."/>
        </authorList>
    </citation>
    <scope>NUCLEOTIDE SEQUENCE [LARGE SCALE GENOMIC DNA]</scope>
    <source>
        <strain evidence="3">ATCC BAA-735 / DSM 15497 / L2-TR</strain>
    </source>
</reference>
<dbReference type="InterPro" id="IPR009937">
    <property type="entry name" value="Phage_holin_3_6"/>
</dbReference>
<organism evidence="2 3">
    <name type="scientific">Idiomarina loihiensis (strain ATCC BAA-735 / DSM 15497 / L2-TR)</name>
    <dbReference type="NCBI Taxonomy" id="283942"/>
    <lineage>
        <taxon>Bacteria</taxon>
        <taxon>Pseudomonadati</taxon>
        <taxon>Pseudomonadota</taxon>
        <taxon>Gammaproteobacteria</taxon>
        <taxon>Alteromonadales</taxon>
        <taxon>Idiomarinaceae</taxon>
        <taxon>Idiomarina</taxon>
    </lineage>
</organism>